<name>W4FZA4_APHAT</name>
<dbReference type="GeneID" id="20814168"/>
<dbReference type="PANTHER" id="PTHR33331">
    <property type="entry name" value="COILED-COIL DOMAIN-CONTAINING PROTEIN 162"/>
    <property type="match status" value="1"/>
</dbReference>
<accession>W4FZA4</accession>
<protein>
    <submittedName>
        <fullName evidence="3">Uncharacterized protein</fullName>
    </submittedName>
</protein>
<feature type="region of interest" description="Disordered" evidence="2">
    <location>
        <begin position="1781"/>
        <end position="1827"/>
    </location>
</feature>
<feature type="compositionally biased region" description="Basic and acidic residues" evidence="2">
    <location>
        <begin position="1806"/>
        <end position="1827"/>
    </location>
</feature>
<feature type="region of interest" description="Disordered" evidence="2">
    <location>
        <begin position="366"/>
        <end position="397"/>
    </location>
</feature>
<feature type="region of interest" description="Disordered" evidence="2">
    <location>
        <begin position="1"/>
        <end position="41"/>
    </location>
</feature>
<dbReference type="OrthoDB" id="76966at2759"/>
<sequence length="2059" mass="230680">MSSPVEKRQNSLRLSPKQHSSRANVSRQGVPPSLKDLKSQSNFSFRGSSHLEAAVMAVSVEENDTTPQNPPDGKTFAASYWKQQVIASKRKLSAVVDRHSRDVYDVHHKLHRNIPDDTLPQIDHLECAREATLRKIVSKPVPKGDTVHVDRLLDIADARALQVPTSLHAHVVEHVEDLLARCRVAQAHTLSTLARTSVPASHLVEEYDRQSSALQARHHDLSLQLARLKASNPAVEATDLKHLLRFQETKHSVTKLATRFSQRMHWLSHSHRSAILRRMHQILVPQSSAMATSVDVPPVVQANTSTPPKFILQESAMDLAIASFKTKLGIEQPTASNSADDLLQQLRRDFGTLFARHVAPYQSDGMARKATPMTSSVDSSDPHRGSLFPQVPTSQRQQRIGLMDKKQSNCMVLEAELKFCSASEAQHVLDRLEGLAASHVKRALLTIDAVELRSNSASLTDRLGLVEPPNAPSLPDAKVKAYYILRLLWIRQCKHRMVGYLNYFRSIEAHVLVDWHDMGHENTSTTTTIDRPTNVERFFDRVDDANEMQIVDHVGRPFLYSTAWDELIEIEQDMLCIGSAVSSFDERDTLKAGTERKVVTVVDRVSVLGDLYECESWYLEAKFKLVRRVFEDVYMRAYGHDAQRHEAQALLDLVAARPLVDLAERYFWDAYVSQVMALEIQAKALRGVGEVNAALADPLFTTAEAAVIVRTSTRQAIAAMDMSMHHLSVIERLAMHRAVHEQAMVCWHVVSTEEREYVTASSTIHCAVFTNYYSKDSGVGTLVEQAANDVYRRNVKHDSLVSDRSIHDQVHHLGTEYVETLSRAVWFFKLQCDLAQQVYATGLLEALHASQMLHLYVDDVLPAGNPTHASVLDQTPAIEALPFVSVLRTTSTLEWIGMHLNESQLRWLTLTVHVQEAERVYLEETLGFNAMLLQPIFDFEASHPKLMAKHVAKFLSTPHINQNHKNFLAQVQSVLGQRALHDKVTTRIQVELKATAALCVHADAHRQSVRALVTSRVDMHPDVPMTDHIVEYMTDLMESVQMEGLVTQLNAHLDTMRVISRDLPASTINPFVVGGFADRDTLEAWLLRELSPMEEQLGVATTTVVVDGVKMAKGETIETLWCAAQGDIVSMQYIPHPYELLKRFTKTDVANGRVVFRLARQYEPEIRRILALYTALVAVIDTLVFRAALHRQAPDDVLGGELRDLLHQMHHDCFSRLNDVASSRDLRHVNDVMLEWLQTKREFLHALRATALKAIVNDILAASITATPRAPSLVWLQYSFHEGQALVRNEDSRSIGSATTQFITGLSTHDCTAARQWWKLLETRASPAGGLGVAYLKKIDAFHALRQYFLQIPVMKEASQVDKAVELQAILATEAVARDVSITSAHRNSMPPSLEFQVPEPVELDHMIDNLRNRIELHLVDQDIVDVRSQFASVLKSLGESPSPRRQAVVVGQAKLDPMGIFVNRVQETVETAIANKESYNVDLASLCRTFMEAYQDSINFRQAATTTLNVQLRHRIAALEDATSRLESQRRRQDTIADQVLATSVVDKAYKIIFELEEARHAIDMAGEELDVQKAKIISEIRSEYDSKLRDMNLELIQKHGQFEEYRAAVQNDLRVQLHEVQKSSVGKFIETGIPMQIKSQLVRSMRSNQEMEKIMEENTALKQTLMKLRTMYDLKDAATHAAHDKAEATLSAQLAKANLVFHQKTQVDGQLAATQTQVVALQKELLRAQSVTPTTASISATSAIHKEPKSSAVKTALHVTKFASRLVAQQKAKAVVARAVGEPIDGMDECDHDEDDDEEDEEDLQPREGDRRTSSSPRRNDDAAVRTRAHYIRSAHHLNREIRRLQQQLAKEVKLKTAALDQLQAARGHVHVQLEHENTKLHTELVDTQRRYVAAVQEIGELQHLISPEPCGHTTARSMAAAAAARHAPSPLSADTPRRPRTSTPSRPPQASFVRPMTSTGYSNKGGARKLKCFSTTLSTMEVEHATRGTSNNSDMVDAPTSTTTTAPQRPKSAAPAAVSKSTPRKYDVVLRRDEHMQPQVEGTAQPLATRMRPLYR</sequence>
<keyword evidence="1" id="KW-0175">Coiled coil</keyword>
<reference evidence="3" key="1">
    <citation type="submission" date="2013-12" db="EMBL/GenBank/DDBJ databases">
        <title>The Genome Sequence of Aphanomyces astaci APO3.</title>
        <authorList>
            <consortium name="The Broad Institute Genomics Platform"/>
            <person name="Russ C."/>
            <person name="Tyler B."/>
            <person name="van West P."/>
            <person name="Dieguez-Uribeondo J."/>
            <person name="Young S.K."/>
            <person name="Zeng Q."/>
            <person name="Gargeya S."/>
            <person name="Fitzgerald M."/>
            <person name="Abouelleil A."/>
            <person name="Alvarado L."/>
            <person name="Chapman S.B."/>
            <person name="Gainer-Dewar J."/>
            <person name="Goldberg J."/>
            <person name="Griggs A."/>
            <person name="Gujja S."/>
            <person name="Hansen M."/>
            <person name="Howarth C."/>
            <person name="Imamovic A."/>
            <person name="Ireland A."/>
            <person name="Larimer J."/>
            <person name="McCowan C."/>
            <person name="Murphy C."/>
            <person name="Pearson M."/>
            <person name="Poon T.W."/>
            <person name="Priest M."/>
            <person name="Roberts A."/>
            <person name="Saif S."/>
            <person name="Shea T."/>
            <person name="Sykes S."/>
            <person name="Wortman J."/>
            <person name="Nusbaum C."/>
            <person name="Birren B."/>
        </authorList>
    </citation>
    <scope>NUCLEOTIDE SEQUENCE [LARGE SCALE GENOMIC DNA]</scope>
    <source>
        <strain evidence="3">APO3</strain>
    </source>
</reference>
<dbReference type="PANTHER" id="PTHR33331:SF13">
    <property type="entry name" value="COILED-COIL DOMAIN CONTAINING 162"/>
    <property type="match status" value="1"/>
</dbReference>
<dbReference type="EMBL" id="KI913152">
    <property type="protein sequence ID" value="ETV72810.1"/>
    <property type="molecule type" value="Genomic_DNA"/>
</dbReference>
<feature type="region of interest" description="Disordered" evidence="2">
    <location>
        <begin position="1987"/>
        <end position="2026"/>
    </location>
</feature>
<evidence type="ECO:0000313" key="3">
    <source>
        <dbReference type="EMBL" id="ETV72810.1"/>
    </source>
</evidence>
<evidence type="ECO:0000256" key="1">
    <source>
        <dbReference type="SAM" id="Coils"/>
    </source>
</evidence>
<feature type="coiled-coil region" evidence="1">
    <location>
        <begin position="1830"/>
        <end position="1857"/>
    </location>
</feature>
<feature type="compositionally biased region" description="Polar residues" evidence="2">
    <location>
        <begin position="11"/>
        <end position="27"/>
    </location>
</feature>
<proteinExistence type="predicted"/>
<evidence type="ECO:0000256" key="2">
    <source>
        <dbReference type="SAM" id="MobiDB-lite"/>
    </source>
</evidence>
<dbReference type="VEuPathDB" id="FungiDB:H257_12172"/>
<feature type="compositionally biased region" description="Acidic residues" evidence="2">
    <location>
        <begin position="1787"/>
        <end position="1805"/>
    </location>
</feature>
<feature type="compositionally biased region" description="Polar residues" evidence="2">
    <location>
        <begin position="1990"/>
        <end position="2010"/>
    </location>
</feature>
<gene>
    <name evidence="3" type="ORF">H257_12172</name>
</gene>
<organism evidence="3">
    <name type="scientific">Aphanomyces astaci</name>
    <name type="common">Crayfish plague agent</name>
    <dbReference type="NCBI Taxonomy" id="112090"/>
    <lineage>
        <taxon>Eukaryota</taxon>
        <taxon>Sar</taxon>
        <taxon>Stramenopiles</taxon>
        <taxon>Oomycota</taxon>
        <taxon>Saprolegniomycetes</taxon>
        <taxon>Saprolegniales</taxon>
        <taxon>Verrucalvaceae</taxon>
        <taxon>Aphanomyces</taxon>
    </lineage>
</organism>
<feature type="region of interest" description="Disordered" evidence="2">
    <location>
        <begin position="1917"/>
        <end position="1968"/>
    </location>
</feature>
<feature type="compositionally biased region" description="Low complexity" evidence="2">
    <location>
        <begin position="1917"/>
        <end position="1933"/>
    </location>
</feature>
<dbReference type="RefSeq" id="XP_009837596.1">
    <property type="nucleotide sequence ID" value="XM_009839294.1"/>
</dbReference>
<feature type="compositionally biased region" description="Low complexity" evidence="2">
    <location>
        <begin position="2013"/>
        <end position="2024"/>
    </location>
</feature>
<dbReference type="InterPro" id="IPR040401">
    <property type="entry name" value="CCDC162"/>
</dbReference>